<reference evidence="1 2" key="1">
    <citation type="submission" date="2017-09" db="EMBL/GenBank/DDBJ databases">
        <authorList>
            <person name="Lee N."/>
            <person name="Cho B.-K."/>
        </authorList>
    </citation>
    <scope>NUCLEOTIDE SEQUENCE [LARGE SCALE GENOMIC DNA]</scope>
    <source>
        <strain evidence="1 2">ATCC 12461</strain>
    </source>
</reference>
<sequence length="183" mass="20523">MMHGTEDIEQEKRRVARRPAAQDAPPVLCWFDVAPTGPAEAYAARLRNVLDAVLGLALSENFDDADLPVGSVPEWFTAVSGPRPAEAPEFTRRGRERYAAEIRGGSWELQAWLYEFDPGSGTRGWAWWDLTHSADDGTTRIWVDTWGESFFACDELRWLALVAGSDDVSGPYLAKAERWHAER</sequence>
<organism evidence="1 2">
    <name type="scientific">Streptomyces alboniger</name>
    <dbReference type="NCBI Taxonomy" id="132473"/>
    <lineage>
        <taxon>Bacteria</taxon>
        <taxon>Bacillati</taxon>
        <taxon>Actinomycetota</taxon>
        <taxon>Actinomycetes</taxon>
        <taxon>Kitasatosporales</taxon>
        <taxon>Streptomycetaceae</taxon>
        <taxon>Streptomyces</taxon>
        <taxon>Streptomyces aurantiacus group</taxon>
    </lineage>
</organism>
<keyword evidence="2" id="KW-1185">Reference proteome</keyword>
<proteinExistence type="predicted"/>
<evidence type="ECO:0000313" key="1">
    <source>
        <dbReference type="EMBL" id="QEV16671.1"/>
    </source>
</evidence>
<dbReference type="OrthoDB" id="583417at2"/>
<name>A0A5J6HE87_STRAD</name>
<dbReference type="EMBL" id="CP023695">
    <property type="protein sequence ID" value="QEV16671.1"/>
    <property type="molecule type" value="Genomic_DNA"/>
</dbReference>
<dbReference type="AlphaFoldDB" id="A0A5J6HE87"/>
<gene>
    <name evidence="1" type="ORF">CP975_03375</name>
</gene>
<protein>
    <submittedName>
        <fullName evidence="1">Uncharacterized protein</fullName>
    </submittedName>
</protein>
<evidence type="ECO:0000313" key="2">
    <source>
        <dbReference type="Proteomes" id="UP000326553"/>
    </source>
</evidence>
<dbReference type="Proteomes" id="UP000326553">
    <property type="component" value="Chromosome"/>
</dbReference>
<dbReference type="KEGG" id="salw:CP975_03375"/>
<dbReference type="RefSeq" id="WP_055534880.1">
    <property type="nucleotide sequence ID" value="NZ_CP023695.1"/>
</dbReference>
<accession>A0A5J6HE87</accession>